<feature type="domain" description="HTH cro/C1-type" evidence="4">
    <location>
        <begin position="32"/>
        <end position="85"/>
    </location>
</feature>
<dbReference type="InterPro" id="IPR010982">
    <property type="entry name" value="Lambda_DNA-bd_dom_sf"/>
</dbReference>
<dbReference type="Pfam" id="PF01381">
    <property type="entry name" value="HTH_3"/>
    <property type="match status" value="1"/>
</dbReference>
<dbReference type="CDD" id="cd06529">
    <property type="entry name" value="S24_LexA-like"/>
    <property type="match status" value="1"/>
</dbReference>
<dbReference type="AlphaFoldDB" id="A0A327KHU2"/>
<evidence type="ECO:0000256" key="3">
    <source>
        <dbReference type="ARBA" id="ARBA00023163"/>
    </source>
</evidence>
<sequence length="253" mass="28338">MSTDLSVDHFDRNFGIGWAMKIVDRAAFGRRVASRRAKLKMSQAALAEAVGMKQQGIVAIEHGDVSRPRMLREIAAALRTTQEWLLWEDGPEEADSPPLIRPGGPERSEVEVAREGWPNTGEPTVEVRGVSVGGSDAFFYMGDIQDLVKRPPGIRHARNVVALYVTGSSMEPRFRSGELIYIQDRMPAPGDDVVVELHPEKDGDPPKSFLKELVKLTPRHILCKQHNPARAVEFDRAEVRKLWRVLTLRELMG</sequence>
<reference evidence="5 6" key="1">
    <citation type="submission" date="2017-07" db="EMBL/GenBank/DDBJ databases">
        <title>Draft Genome Sequences of Select Purple Nonsulfur Bacteria.</title>
        <authorList>
            <person name="Lasarre B."/>
            <person name="Mckinlay J.B."/>
        </authorList>
    </citation>
    <scope>NUCLEOTIDE SEQUENCE [LARGE SCALE GENOMIC DNA]</scope>
    <source>
        <strain evidence="5 6">DSM 5909</strain>
    </source>
</reference>
<dbReference type="SMART" id="SM00530">
    <property type="entry name" value="HTH_XRE"/>
    <property type="match status" value="1"/>
</dbReference>
<keyword evidence="1" id="KW-0805">Transcription regulation</keyword>
<keyword evidence="3" id="KW-0804">Transcription</keyword>
<protein>
    <recommendedName>
        <fullName evidence="4">HTH cro/C1-type domain-containing protein</fullName>
    </recommendedName>
</protein>
<keyword evidence="2" id="KW-0238">DNA-binding</keyword>
<dbReference type="SUPFAM" id="SSF51306">
    <property type="entry name" value="LexA/Signal peptidase"/>
    <property type="match status" value="1"/>
</dbReference>
<dbReference type="Proteomes" id="UP000249130">
    <property type="component" value="Unassembled WGS sequence"/>
</dbReference>
<dbReference type="InterPro" id="IPR015927">
    <property type="entry name" value="Peptidase_S24_S26A/B/C"/>
</dbReference>
<dbReference type="EMBL" id="NPEX01000373">
    <property type="protein sequence ID" value="RAI38280.1"/>
    <property type="molecule type" value="Genomic_DNA"/>
</dbReference>
<organism evidence="5 6">
    <name type="scientific">Rhodoplanes roseus</name>
    <dbReference type="NCBI Taxonomy" id="29409"/>
    <lineage>
        <taxon>Bacteria</taxon>
        <taxon>Pseudomonadati</taxon>
        <taxon>Pseudomonadota</taxon>
        <taxon>Alphaproteobacteria</taxon>
        <taxon>Hyphomicrobiales</taxon>
        <taxon>Nitrobacteraceae</taxon>
        <taxon>Rhodoplanes</taxon>
    </lineage>
</organism>
<gene>
    <name evidence="5" type="ORF">CH341_28175</name>
</gene>
<name>A0A327KHU2_9BRAD</name>
<dbReference type="Gene3D" id="2.10.109.10">
    <property type="entry name" value="Umud Fragment, subunit A"/>
    <property type="match status" value="1"/>
</dbReference>
<dbReference type="PROSITE" id="PS50943">
    <property type="entry name" value="HTH_CROC1"/>
    <property type="match status" value="1"/>
</dbReference>
<keyword evidence="6" id="KW-1185">Reference proteome</keyword>
<accession>A0A327KHU2</accession>
<evidence type="ECO:0000313" key="5">
    <source>
        <dbReference type="EMBL" id="RAI38280.1"/>
    </source>
</evidence>
<dbReference type="SUPFAM" id="SSF47413">
    <property type="entry name" value="lambda repressor-like DNA-binding domains"/>
    <property type="match status" value="1"/>
</dbReference>
<dbReference type="InterPro" id="IPR001387">
    <property type="entry name" value="Cro/C1-type_HTH"/>
</dbReference>
<evidence type="ECO:0000256" key="1">
    <source>
        <dbReference type="ARBA" id="ARBA00023015"/>
    </source>
</evidence>
<dbReference type="Gene3D" id="1.10.260.40">
    <property type="entry name" value="lambda repressor-like DNA-binding domains"/>
    <property type="match status" value="1"/>
</dbReference>
<dbReference type="Pfam" id="PF00717">
    <property type="entry name" value="Peptidase_S24"/>
    <property type="match status" value="1"/>
</dbReference>
<dbReference type="PANTHER" id="PTHR40661:SF3">
    <property type="entry name" value="FELS-1 PROPHAGE TRANSCRIPTIONAL REGULATOR"/>
    <property type="match status" value="1"/>
</dbReference>
<dbReference type="InterPro" id="IPR039418">
    <property type="entry name" value="LexA-like"/>
</dbReference>
<evidence type="ECO:0000259" key="4">
    <source>
        <dbReference type="PROSITE" id="PS50943"/>
    </source>
</evidence>
<dbReference type="PANTHER" id="PTHR40661">
    <property type="match status" value="1"/>
</dbReference>
<dbReference type="GO" id="GO:0003677">
    <property type="term" value="F:DNA binding"/>
    <property type="evidence" value="ECO:0007669"/>
    <property type="project" value="UniProtKB-KW"/>
</dbReference>
<evidence type="ECO:0000256" key="2">
    <source>
        <dbReference type="ARBA" id="ARBA00023125"/>
    </source>
</evidence>
<dbReference type="InterPro" id="IPR036286">
    <property type="entry name" value="LexA/Signal_pep-like_sf"/>
</dbReference>
<dbReference type="OrthoDB" id="528805at2"/>
<comment type="caution">
    <text evidence="5">The sequence shown here is derived from an EMBL/GenBank/DDBJ whole genome shotgun (WGS) entry which is preliminary data.</text>
</comment>
<evidence type="ECO:0000313" key="6">
    <source>
        <dbReference type="Proteomes" id="UP000249130"/>
    </source>
</evidence>
<dbReference type="CDD" id="cd00093">
    <property type="entry name" value="HTH_XRE"/>
    <property type="match status" value="1"/>
</dbReference>
<proteinExistence type="predicted"/>